<comment type="similarity">
    <text evidence="2 5">Belongs to the acyl-CoA dehydrogenase family.</text>
</comment>
<evidence type="ECO:0000259" key="7">
    <source>
        <dbReference type="Pfam" id="PF00441"/>
    </source>
</evidence>
<dbReference type="Proteomes" id="UP000077315">
    <property type="component" value="Unassembled WGS sequence"/>
</dbReference>
<dbReference type="EMBL" id="KV440973">
    <property type="protein sequence ID" value="OAD78820.1"/>
    <property type="molecule type" value="Genomic_DNA"/>
</dbReference>
<dbReference type="Gene3D" id="2.40.110.20">
    <property type="match status" value="1"/>
</dbReference>
<dbReference type="InterPro" id="IPR009075">
    <property type="entry name" value="AcylCo_DH/oxidase_C"/>
</dbReference>
<reference evidence="12" key="1">
    <citation type="submission" date="2015-06" db="EMBL/GenBank/DDBJ databases">
        <title>Expansion of signal transduction pathways in fungi by whole-genome duplication.</title>
        <authorList>
            <consortium name="DOE Joint Genome Institute"/>
            <person name="Corrochano L.M."/>
            <person name="Kuo A."/>
            <person name="Marcet-Houben M."/>
            <person name="Polaino S."/>
            <person name="Salamov A."/>
            <person name="Villalobos J.M."/>
            <person name="Alvarez M.I."/>
            <person name="Avalos J."/>
            <person name="Benito E.P."/>
            <person name="Benoit I."/>
            <person name="Burger G."/>
            <person name="Camino L.P."/>
            <person name="Canovas D."/>
            <person name="Cerda-Olmedo E."/>
            <person name="Cheng J.-F."/>
            <person name="Dominguez A."/>
            <person name="Elias M."/>
            <person name="Eslava A.P."/>
            <person name="Glaser F."/>
            <person name="Grimwood J."/>
            <person name="Gutierrez G."/>
            <person name="Heitman J."/>
            <person name="Henrissat B."/>
            <person name="Iturriaga E.A."/>
            <person name="Lang B.F."/>
            <person name="Lavin J.L."/>
            <person name="Lee S."/>
            <person name="Li W."/>
            <person name="Lindquist E."/>
            <person name="Lopez-Garcia S."/>
            <person name="Luque E.M."/>
            <person name="Marcos A.T."/>
            <person name="Martin J."/>
            <person name="McCluskey K."/>
            <person name="Medina H.R."/>
            <person name="Miralles-Duran A."/>
            <person name="Miyazaki A."/>
            <person name="Munoz-Torres E."/>
            <person name="Oguiza J.A."/>
            <person name="Ohm R."/>
            <person name="Olmedo M."/>
            <person name="Orejas M."/>
            <person name="Ortiz-Castellanos L."/>
            <person name="Pisabarro A.G."/>
            <person name="Rodriguez-Romero J."/>
            <person name="Ruiz-Herrera J."/>
            <person name="Ruiz-Vazquez R."/>
            <person name="Sanz C."/>
            <person name="Schackwitz W."/>
            <person name="Schmutz J."/>
            <person name="Shahriari M."/>
            <person name="Shelest E."/>
            <person name="Silva-Franco F."/>
            <person name="Soanes D."/>
            <person name="Syed K."/>
            <person name="Tagua V.G."/>
            <person name="Talbot N.J."/>
            <person name="Thon M."/>
            <person name="De vries R.P."/>
            <person name="Wiebenga A."/>
            <person name="Yadav J.S."/>
            <person name="Braun E.L."/>
            <person name="Baker S."/>
            <person name="Garre V."/>
            <person name="Horwitz B."/>
            <person name="Torres-Martinez S."/>
            <person name="Idnurm A."/>
            <person name="Herrera-Estrella A."/>
            <person name="Gabaldon T."/>
            <person name="Grigoriev I.V."/>
        </authorList>
    </citation>
    <scope>NUCLEOTIDE SEQUENCE [LARGE SCALE GENOMIC DNA]</scope>
    <source>
        <strain evidence="12">NRRL 1555(-)</strain>
    </source>
</reference>
<comment type="cofactor">
    <cofactor evidence="1 5">
        <name>FAD</name>
        <dbReference type="ChEBI" id="CHEBI:57692"/>
    </cofactor>
</comment>
<dbReference type="SUPFAM" id="SSF56645">
    <property type="entry name" value="Acyl-CoA dehydrogenase NM domain-like"/>
    <property type="match status" value="1"/>
</dbReference>
<dbReference type="InParanoid" id="A0A163EIE8"/>
<evidence type="ECO:0000256" key="6">
    <source>
        <dbReference type="SAM" id="MobiDB-lite"/>
    </source>
</evidence>
<dbReference type="Pfam" id="PF00441">
    <property type="entry name" value="Acyl-CoA_dh_1"/>
    <property type="match status" value="1"/>
</dbReference>
<proteinExistence type="inferred from homology"/>
<dbReference type="InterPro" id="IPR009100">
    <property type="entry name" value="AcylCoA_DH/oxidase_NM_dom_sf"/>
</dbReference>
<dbReference type="GeneID" id="28998733"/>
<feature type="region of interest" description="Disordered" evidence="6">
    <location>
        <begin position="1"/>
        <end position="21"/>
    </location>
</feature>
<keyword evidence="3 5" id="KW-0285">Flavoprotein</keyword>
<dbReference type="InterPro" id="IPR036250">
    <property type="entry name" value="AcylCo_DH-like_C"/>
</dbReference>
<evidence type="ECO:0000259" key="9">
    <source>
        <dbReference type="Pfam" id="PF18158"/>
    </source>
</evidence>
<sequence length="612" mass="67715">MSITNPSQSIQKGIHPGVQTNAPPVASSDIGFFQSPPQLTNQYEDDHVLRNILKRRIPSEILKQIEPDLYNLGGRVVGDIALMADDADEPNNYPRLRQYDAWNRRVDEITVSQGWKDLNTVAAEEGLVAIGFERQFNEYSRLYQFAKHYLFSPSSAVFLCPISMTDGAARLIELVDDDNLKAEFLPHLLSRDPKEFWTSGQWMTERPGGSDLGNSETLAVLSDPENNIWDINGFKWFSSATTADMTMLLARTVDPKTGLVTKGTKGLSLYVAKMRTPEGKMNGVRVHRLKNKYGTKALPTAELELNGMKAQMIGDIGRGIPKIATILNITRLYACLGVVTALRRSLAIAKDFATKRQAFTKSLSRLPLHITTLATLEMTSRASTQILFYAVELLGRTECLEGHPGYKQDSELLRFLTPIAKGFVCKIGLDCCSEAMEAIGGQGYMEEIGIGRQLRDAQVNTIWEGTTNVMAMDVLRVLKETKGRILNIFASTILSKIENSVSSDPEKFKAIGSIIKDALENTQTFVRQTTDSTQLEASSRQLMFALGRILAGTLLLEQASWAVANSISGAQEDVTVVRRWCTSNSFGEPITVLDKDSLLEEAKIVFGSQAKL</sequence>
<dbReference type="PROSITE" id="PS00073">
    <property type="entry name" value="ACYL_COA_DH_2"/>
    <property type="match status" value="1"/>
</dbReference>
<dbReference type="PANTHER" id="PTHR42707:SF2">
    <property type="entry name" value="ACD11 DEHYDROGENASE"/>
    <property type="match status" value="1"/>
</dbReference>
<gene>
    <name evidence="11" type="ORF">PHYBLDRAFT_176891</name>
</gene>
<feature type="domain" description="Acyl-CoA dehydrogenase/oxidase C-terminal" evidence="7">
    <location>
        <begin position="317"/>
        <end position="478"/>
    </location>
</feature>
<dbReference type="GO" id="GO:0003995">
    <property type="term" value="F:acyl-CoA dehydrogenase activity"/>
    <property type="evidence" value="ECO:0007669"/>
    <property type="project" value="InterPro"/>
</dbReference>
<dbReference type="InterPro" id="IPR041504">
    <property type="entry name" value="AidB_N"/>
</dbReference>
<dbReference type="InterPro" id="IPR006091">
    <property type="entry name" value="Acyl-CoA_Oxase/DH_mid-dom"/>
</dbReference>
<evidence type="ECO:0000256" key="4">
    <source>
        <dbReference type="ARBA" id="ARBA00022827"/>
    </source>
</evidence>
<dbReference type="AlphaFoldDB" id="A0A163EIE8"/>
<evidence type="ECO:0000256" key="2">
    <source>
        <dbReference type="ARBA" id="ARBA00009347"/>
    </source>
</evidence>
<keyword evidence="12" id="KW-1185">Reference proteome</keyword>
<dbReference type="Pfam" id="PF02770">
    <property type="entry name" value="Acyl-CoA_dh_M"/>
    <property type="match status" value="1"/>
</dbReference>
<name>A0A163EIE8_PHYB8</name>
<evidence type="ECO:0000256" key="5">
    <source>
        <dbReference type="RuleBase" id="RU362125"/>
    </source>
</evidence>
<keyword evidence="5" id="KW-0560">Oxidoreductase</keyword>
<dbReference type="InterPro" id="IPR052904">
    <property type="entry name" value="Acyl-CoA_dehydrogenase-like"/>
</dbReference>
<evidence type="ECO:0000256" key="1">
    <source>
        <dbReference type="ARBA" id="ARBA00001974"/>
    </source>
</evidence>
<dbReference type="InterPro" id="IPR053998">
    <property type="entry name" value="ACDH-11_C"/>
</dbReference>
<dbReference type="Gene3D" id="1.20.140.10">
    <property type="entry name" value="Butyryl-CoA Dehydrogenase, subunit A, domain 3"/>
    <property type="match status" value="1"/>
</dbReference>
<dbReference type="SUPFAM" id="SSF47203">
    <property type="entry name" value="Acyl-CoA dehydrogenase C-terminal domain-like"/>
    <property type="match status" value="1"/>
</dbReference>
<dbReference type="STRING" id="763407.A0A163EIE8"/>
<evidence type="ECO:0000259" key="10">
    <source>
        <dbReference type="Pfam" id="PF22217"/>
    </source>
</evidence>
<dbReference type="VEuPathDB" id="FungiDB:PHYBLDRAFT_176891"/>
<dbReference type="Pfam" id="PF22217">
    <property type="entry name" value="ACDH-11_C"/>
    <property type="match status" value="1"/>
</dbReference>
<feature type="domain" description="Acyl-CoA dehydrogenase 11-like C-terminal" evidence="10">
    <location>
        <begin position="485"/>
        <end position="606"/>
    </location>
</feature>
<organism evidence="11 12">
    <name type="scientific">Phycomyces blakesleeanus (strain ATCC 8743b / DSM 1359 / FGSC 10004 / NBRC 33097 / NRRL 1555)</name>
    <dbReference type="NCBI Taxonomy" id="763407"/>
    <lineage>
        <taxon>Eukaryota</taxon>
        <taxon>Fungi</taxon>
        <taxon>Fungi incertae sedis</taxon>
        <taxon>Mucoromycota</taxon>
        <taxon>Mucoromycotina</taxon>
        <taxon>Mucoromycetes</taxon>
        <taxon>Mucorales</taxon>
        <taxon>Phycomycetaceae</taxon>
        <taxon>Phycomyces</taxon>
    </lineage>
</organism>
<dbReference type="Pfam" id="PF18158">
    <property type="entry name" value="AidB_N"/>
    <property type="match status" value="1"/>
</dbReference>
<feature type="domain" description="Adaptive response protein AidB N-terminal" evidence="9">
    <location>
        <begin position="40"/>
        <end position="191"/>
    </location>
</feature>
<dbReference type="Gene3D" id="6.10.250.600">
    <property type="match status" value="1"/>
</dbReference>
<evidence type="ECO:0000256" key="3">
    <source>
        <dbReference type="ARBA" id="ARBA00022630"/>
    </source>
</evidence>
<evidence type="ECO:0000313" key="12">
    <source>
        <dbReference type="Proteomes" id="UP000077315"/>
    </source>
</evidence>
<evidence type="ECO:0000313" key="11">
    <source>
        <dbReference type="EMBL" id="OAD78820.1"/>
    </source>
</evidence>
<accession>A0A163EIE8</accession>
<protein>
    <submittedName>
        <fullName evidence="11">Uncharacterized protein</fullName>
    </submittedName>
</protein>
<feature type="compositionally biased region" description="Polar residues" evidence="6">
    <location>
        <begin position="1"/>
        <end position="11"/>
    </location>
</feature>
<dbReference type="PANTHER" id="PTHR42707">
    <property type="entry name" value="ACYL-COA DEHYDROGENASE"/>
    <property type="match status" value="1"/>
</dbReference>
<keyword evidence="4 5" id="KW-0274">FAD</keyword>
<dbReference type="RefSeq" id="XP_018296860.1">
    <property type="nucleotide sequence ID" value="XM_018437827.1"/>
</dbReference>
<dbReference type="InterPro" id="IPR006089">
    <property type="entry name" value="Acyl-CoA_DH_CS"/>
</dbReference>
<evidence type="ECO:0000259" key="8">
    <source>
        <dbReference type="Pfam" id="PF02770"/>
    </source>
</evidence>
<feature type="domain" description="Acyl-CoA oxidase/dehydrogenase middle" evidence="8">
    <location>
        <begin position="201"/>
        <end position="306"/>
    </location>
</feature>
<dbReference type="OrthoDB" id="10251155at2759"/>